<dbReference type="InterPro" id="IPR028350">
    <property type="entry name" value="DNAC/IstB-like"/>
</dbReference>
<feature type="domain" description="AAA+ ATPase" evidence="4">
    <location>
        <begin position="99"/>
        <end position="232"/>
    </location>
</feature>
<dbReference type="Proteomes" id="UP001158045">
    <property type="component" value="Unassembled WGS sequence"/>
</dbReference>
<dbReference type="PANTHER" id="PTHR30050">
    <property type="entry name" value="CHROMOSOMAL REPLICATION INITIATOR PROTEIN DNAA"/>
    <property type="match status" value="1"/>
</dbReference>
<dbReference type="InterPro" id="IPR002611">
    <property type="entry name" value="IstB_ATP-bd"/>
</dbReference>
<dbReference type="InterPro" id="IPR003593">
    <property type="entry name" value="AAA+_ATPase"/>
</dbReference>
<evidence type="ECO:0000313" key="6">
    <source>
        <dbReference type="Proteomes" id="UP001158045"/>
    </source>
</evidence>
<keyword evidence="3" id="KW-0067">ATP-binding</keyword>
<dbReference type="SMART" id="SM00382">
    <property type="entry name" value="AAA"/>
    <property type="match status" value="1"/>
</dbReference>
<proteinExistence type="inferred from homology"/>
<organism evidence="5 6">
    <name type="scientific">Fusibacter bizertensis</name>
    <dbReference type="NCBI Taxonomy" id="1488331"/>
    <lineage>
        <taxon>Bacteria</taxon>
        <taxon>Bacillati</taxon>
        <taxon>Bacillota</taxon>
        <taxon>Clostridia</taxon>
        <taxon>Eubacteriales</taxon>
        <taxon>Eubacteriales Family XII. Incertae Sedis</taxon>
        <taxon>Fusibacter</taxon>
    </lineage>
</organism>
<reference evidence="5 6" key="1">
    <citation type="submission" date="2023-04" db="EMBL/GenBank/DDBJ databases">
        <title>Fusibacter bizertensis strain WBS, isolated from littoral bottom sediments of the Arctic seas - biochemical and genomic analysis.</title>
        <authorList>
            <person name="Brioukhanov A.L."/>
        </authorList>
    </citation>
    <scope>NUCLEOTIDE SEQUENCE [LARGE SCALE GENOMIC DNA]</scope>
    <source>
        <strain evidence="5 6">WBS</strain>
    </source>
</reference>
<gene>
    <name evidence="5" type="primary">istB</name>
    <name evidence="5" type="ORF">QE109_17495</name>
</gene>
<dbReference type="InterPro" id="IPR047661">
    <property type="entry name" value="IstB"/>
</dbReference>
<evidence type="ECO:0000256" key="2">
    <source>
        <dbReference type="ARBA" id="ARBA00022741"/>
    </source>
</evidence>
<dbReference type="SUPFAM" id="SSF52540">
    <property type="entry name" value="P-loop containing nucleoside triphosphate hydrolases"/>
    <property type="match status" value="1"/>
</dbReference>
<sequence>MTNESTMNKLIEMRFTAMADAFRIQLSDNALNHLSFEERLGLLVDVEYTSRKNNKFHRLIKLAKFDQPHASVSDINYSSGRMLNKAQIQKLSTCEYIHEAHNVIIMGATGAGKSYLSCALGMEACKRFYSVKYIRLPELVTDLAIARGEGNYKKIFSQYKKVQLLVIDEWMLVNLTENEARDVLEIVQARHKRTSTIFCSQFSPAGWHKKIGETALADAILDRIVHDSYTIEIQSKDGKADQSMREVYGLKNSKA</sequence>
<evidence type="ECO:0000313" key="5">
    <source>
        <dbReference type="EMBL" id="MDH8679945.1"/>
    </source>
</evidence>
<protein>
    <submittedName>
        <fullName evidence="5">IS21-like element helper ATPase IstB</fullName>
    </submittedName>
</protein>
<dbReference type="Pfam" id="PF01695">
    <property type="entry name" value="IstB_IS21"/>
    <property type="match status" value="1"/>
</dbReference>
<dbReference type="PANTHER" id="PTHR30050:SF4">
    <property type="entry name" value="ATP-BINDING PROTEIN RV3427C IN INSERTION SEQUENCE-RELATED"/>
    <property type="match status" value="1"/>
</dbReference>
<keyword evidence="6" id="KW-1185">Reference proteome</keyword>
<keyword evidence="2" id="KW-0547">Nucleotide-binding</keyword>
<evidence type="ECO:0000256" key="1">
    <source>
        <dbReference type="ARBA" id="ARBA00008059"/>
    </source>
</evidence>
<dbReference type="PIRSF" id="PIRSF003073">
    <property type="entry name" value="DNAC_TnpB_IstB"/>
    <property type="match status" value="1"/>
</dbReference>
<dbReference type="Gene3D" id="3.40.50.300">
    <property type="entry name" value="P-loop containing nucleotide triphosphate hydrolases"/>
    <property type="match status" value="1"/>
</dbReference>
<comment type="similarity">
    <text evidence="1">Belongs to the IS21/IS1162 putative ATP-binding protein family.</text>
</comment>
<evidence type="ECO:0000256" key="3">
    <source>
        <dbReference type="ARBA" id="ARBA00022840"/>
    </source>
</evidence>
<evidence type="ECO:0000259" key="4">
    <source>
        <dbReference type="SMART" id="SM00382"/>
    </source>
</evidence>
<dbReference type="NCBIfam" id="NF038214">
    <property type="entry name" value="IS21_help_AAA"/>
    <property type="match status" value="1"/>
</dbReference>
<dbReference type="RefSeq" id="WP_281095838.1">
    <property type="nucleotide sequence ID" value="NZ_JARYZI010000026.1"/>
</dbReference>
<dbReference type="EMBL" id="JARYZI010000026">
    <property type="protein sequence ID" value="MDH8679945.1"/>
    <property type="molecule type" value="Genomic_DNA"/>
</dbReference>
<name>A0ABT6NHT2_9FIRM</name>
<accession>A0ABT6NHT2</accession>
<dbReference type="InterPro" id="IPR027417">
    <property type="entry name" value="P-loop_NTPase"/>
</dbReference>
<comment type="caution">
    <text evidence="5">The sequence shown here is derived from an EMBL/GenBank/DDBJ whole genome shotgun (WGS) entry which is preliminary data.</text>
</comment>